<feature type="binding site" evidence="17">
    <location>
        <begin position="134"/>
        <end position="137"/>
    </location>
    <ligand>
        <name>GTP</name>
        <dbReference type="ChEBI" id="CHEBI:37565"/>
    </ligand>
</feature>
<evidence type="ECO:0000256" key="6">
    <source>
        <dbReference type="ARBA" id="ARBA00022801"/>
    </source>
</evidence>
<evidence type="ECO:0000256" key="1">
    <source>
        <dbReference type="ARBA" id="ARBA00004406"/>
    </source>
</evidence>
<keyword evidence="10 19" id="KW-0333">Golgi apparatus</keyword>
<feature type="binding site" evidence="16">
    <location>
        <position position="135"/>
    </location>
    <ligand>
        <name>GTP</name>
        <dbReference type="ChEBI" id="CHEBI:37565"/>
    </ligand>
</feature>
<dbReference type="Proteomes" id="UP000054324">
    <property type="component" value="Unassembled WGS sequence"/>
</dbReference>
<keyword evidence="9 19" id="KW-0653">Protein transport</keyword>
<feature type="binding site" evidence="18">
    <location>
        <position position="56"/>
    </location>
    <ligand>
        <name>Mg(2+)</name>
        <dbReference type="ChEBI" id="CHEBI:18420"/>
    </ligand>
</feature>
<feature type="binding site" evidence="16">
    <location>
        <position position="37"/>
    </location>
    <ligand>
        <name>GTP</name>
        <dbReference type="ChEBI" id="CHEBI:37565"/>
    </ligand>
</feature>
<dbReference type="NCBIfam" id="TIGR00231">
    <property type="entry name" value="small_GTP"/>
    <property type="match status" value="1"/>
</dbReference>
<dbReference type="GO" id="GO:0003925">
    <property type="term" value="F:G protein activity"/>
    <property type="evidence" value="ECO:0007669"/>
    <property type="project" value="UniProtKB-EC"/>
</dbReference>
<evidence type="ECO:0000256" key="14">
    <source>
        <dbReference type="ARBA" id="ARBA00047660"/>
    </source>
</evidence>
<dbReference type="AlphaFoldDB" id="A0A074ZVD3"/>
<dbReference type="GO" id="GO:0046872">
    <property type="term" value="F:metal ion binding"/>
    <property type="evidence" value="ECO:0007669"/>
    <property type="project" value="UniProtKB-KW"/>
</dbReference>
<evidence type="ECO:0000256" key="5">
    <source>
        <dbReference type="ARBA" id="ARBA00022741"/>
    </source>
</evidence>
<feature type="binding site" evidence="17">
    <location>
        <position position="78"/>
    </location>
    <ligand>
        <name>GTP</name>
        <dbReference type="ChEBI" id="CHEBI:37565"/>
    </ligand>
</feature>
<dbReference type="CDD" id="cd00879">
    <property type="entry name" value="Sar1"/>
    <property type="match status" value="1"/>
</dbReference>
<name>A0A074ZVD3_OPIVI</name>
<dbReference type="CTD" id="20316737"/>
<dbReference type="RefSeq" id="XP_009165092.1">
    <property type="nucleotide sequence ID" value="XM_009166828.1"/>
</dbReference>
<dbReference type="SMART" id="SM00177">
    <property type="entry name" value="ARF"/>
    <property type="match status" value="1"/>
</dbReference>
<dbReference type="PANTHER" id="PTHR45684">
    <property type="entry name" value="RE74312P"/>
    <property type="match status" value="1"/>
</dbReference>
<evidence type="ECO:0000256" key="10">
    <source>
        <dbReference type="ARBA" id="ARBA00023034"/>
    </source>
</evidence>
<keyword evidence="8 19" id="KW-0931">ER-Golgi transport</keyword>
<dbReference type="STRING" id="6198.A0A074ZVD3"/>
<feature type="binding site" evidence="15">
    <location>
        <position position="34"/>
    </location>
    <ligand>
        <name>Mg(2+)</name>
        <dbReference type="ChEBI" id="CHEBI:18420"/>
    </ligand>
</feature>
<evidence type="ECO:0000256" key="8">
    <source>
        <dbReference type="ARBA" id="ARBA00022892"/>
    </source>
</evidence>
<dbReference type="SMART" id="SM00178">
    <property type="entry name" value="SAR"/>
    <property type="match status" value="1"/>
</dbReference>
<dbReference type="PROSITE" id="PS51422">
    <property type="entry name" value="SAR1"/>
    <property type="match status" value="1"/>
</dbReference>
<dbReference type="InterPro" id="IPR005225">
    <property type="entry name" value="Small_GTP-bd"/>
</dbReference>
<evidence type="ECO:0000256" key="18">
    <source>
        <dbReference type="PIRSR" id="PIRSR606689-2"/>
    </source>
</evidence>
<evidence type="ECO:0000256" key="13">
    <source>
        <dbReference type="ARBA" id="ARBA00037843"/>
    </source>
</evidence>
<evidence type="ECO:0000256" key="3">
    <source>
        <dbReference type="ARBA" id="ARBA00011984"/>
    </source>
</evidence>
<evidence type="ECO:0000256" key="17">
    <source>
        <dbReference type="PIRSR" id="PIRSR606689-1"/>
    </source>
</evidence>
<feature type="binding site" evidence="16">
    <location>
        <position position="39"/>
    </location>
    <ligand>
        <name>GTP</name>
        <dbReference type="ChEBI" id="CHEBI:37565"/>
    </ligand>
</feature>
<keyword evidence="15" id="KW-0479">Metal-binding</keyword>
<dbReference type="Pfam" id="PF00025">
    <property type="entry name" value="Arf"/>
    <property type="match status" value="1"/>
</dbReference>
<feature type="binding site" evidence="16">
    <location>
        <position position="181"/>
    </location>
    <ligand>
        <name>GTP</name>
        <dbReference type="ChEBI" id="CHEBI:37565"/>
    </ligand>
</feature>
<dbReference type="OrthoDB" id="15478at2759"/>
<evidence type="ECO:0000313" key="21">
    <source>
        <dbReference type="Proteomes" id="UP000054324"/>
    </source>
</evidence>
<gene>
    <name evidence="20" type="ORF">T265_02549</name>
</gene>
<dbReference type="GO" id="GO:0032580">
    <property type="term" value="C:Golgi cisterna membrane"/>
    <property type="evidence" value="ECO:0007669"/>
    <property type="project" value="UniProtKB-SubCell"/>
</dbReference>
<feature type="binding site" evidence="16">
    <location>
        <position position="38"/>
    </location>
    <ligand>
        <name>GTP</name>
        <dbReference type="ChEBI" id="CHEBI:37565"/>
    </ligand>
</feature>
<dbReference type="PROSITE" id="PS51417">
    <property type="entry name" value="ARF"/>
    <property type="match status" value="1"/>
</dbReference>
<feature type="binding site" evidence="16">
    <location>
        <position position="182"/>
    </location>
    <ligand>
        <name>GTP</name>
        <dbReference type="ChEBI" id="CHEBI:37565"/>
    </ligand>
</feature>
<dbReference type="Gene3D" id="3.40.50.300">
    <property type="entry name" value="P-loop containing nucleotide triphosphate hydrolases"/>
    <property type="match status" value="1"/>
</dbReference>
<reference evidence="20 21" key="1">
    <citation type="submission" date="2013-11" db="EMBL/GenBank/DDBJ databases">
        <title>Opisthorchis viverrini - life in the bile duct.</title>
        <authorList>
            <person name="Young N.D."/>
            <person name="Nagarajan N."/>
            <person name="Lin S.J."/>
            <person name="Korhonen P.K."/>
            <person name="Jex A.R."/>
            <person name="Hall R.S."/>
            <person name="Safavi-Hemami H."/>
            <person name="Kaewkong W."/>
            <person name="Bertrand D."/>
            <person name="Gao S."/>
            <person name="Seet Q."/>
            <person name="Wongkham S."/>
            <person name="Teh B.T."/>
            <person name="Wongkham C."/>
            <person name="Intapan P.M."/>
            <person name="Maleewong W."/>
            <person name="Yang X."/>
            <person name="Hu M."/>
            <person name="Wang Z."/>
            <person name="Hofmann A."/>
            <person name="Sternberg P.W."/>
            <person name="Tan P."/>
            <person name="Wang J."/>
            <person name="Gasser R.B."/>
        </authorList>
    </citation>
    <scope>NUCLEOTIDE SEQUENCE [LARGE SCALE GENOMIC DNA]</scope>
</reference>
<evidence type="ECO:0000256" key="7">
    <source>
        <dbReference type="ARBA" id="ARBA00022824"/>
    </source>
</evidence>
<keyword evidence="12" id="KW-0472">Membrane</keyword>
<feature type="binding site" evidence="16">
    <location>
        <position position="35"/>
    </location>
    <ligand>
        <name>GTP</name>
        <dbReference type="ChEBI" id="CHEBI:37565"/>
    </ligand>
</feature>
<evidence type="ECO:0000256" key="4">
    <source>
        <dbReference type="ARBA" id="ARBA00022448"/>
    </source>
</evidence>
<sequence length="199" mass="22441">MSFLWDWISGSVSKVLSYLGLWQKNGKLVFLGLDNAGKTTLLHRLKDDRMAQHVPTLHPTSEELSIGGMKFTTFDLGGHEQVRRVWKNYIPAVDGVVFMVDACDRDRFLESKRELDNLLQDEQIAHAPILILGNKIDKAGAASEDELRYYLGLQGVTTGKGVIPRNQVVSGRPIELFMCSILKRQGYGEAFNWLAQYLD</sequence>
<dbReference type="GO" id="GO:0005789">
    <property type="term" value="C:endoplasmic reticulum membrane"/>
    <property type="evidence" value="ECO:0007669"/>
    <property type="project" value="UniProtKB-SubCell"/>
</dbReference>
<evidence type="ECO:0000256" key="11">
    <source>
        <dbReference type="ARBA" id="ARBA00023134"/>
    </source>
</evidence>
<dbReference type="GeneID" id="20316737"/>
<evidence type="ECO:0000256" key="12">
    <source>
        <dbReference type="ARBA" id="ARBA00023136"/>
    </source>
</evidence>
<accession>A0A074ZVD3</accession>
<dbReference type="PRINTS" id="PR00328">
    <property type="entry name" value="SAR1GTPBP"/>
</dbReference>
<protein>
    <recommendedName>
        <fullName evidence="3">small monomeric GTPase</fullName>
        <ecNumber evidence="3">3.6.5.2</ecNumber>
    </recommendedName>
</protein>
<comment type="similarity">
    <text evidence="2 19">Belongs to the small GTPase superfamily. SAR1 family.</text>
</comment>
<dbReference type="GO" id="GO:0006886">
    <property type="term" value="P:intracellular protein transport"/>
    <property type="evidence" value="ECO:0007669"/>
    <property type="project" value="InterPro"/>
</dbReference>
<keyword evidence="4 19" id="KW-0813">Transport</keyword>
<keyword evidence="11 17" id="KW-0342">GTP-binding</keyword>
<evidence type="ECO:0000313" key="20">
    <source>
        <dbReference type="EMBL" id="KER31091.1"/>
    </source>
</evidence>
<comment type="subcellular location">
    <subcellularLocation>
        <location evidence="1">Endoplasmic reticulum membrane</location>
        <topology evidence="1">Peripheral membrane protein</topology>
    </subcellularLocation>
    <subcellularLocation>
        <location evidence="13">Golgi apparatus</location>
        <location evidence="13">Golgi stack membrane</location>
        <topology evidence="13">Peripheral membrane protein</topology>
    </subcellularLocation>
</comment>
<evidence type="ECO:0000256" key="9">
    <source>
        <dbReference type="ARBA" id="ARBA00022927"/>
    </source>
</evidence>
<keyword evidence="15" id="KW-0460">Magnesium</keyword>
<evidence type="ECO:0000256" key="15">
    <source>
        <dbReference type="PIRSR" id="PIRSR606687-1"/>
    </source>
</evidence>
<feature type="binding site" evidence="16">
    <location>
        <position position="40"/>
    </location>
    <ligand>
        <name>GTP</name>
        <dbReference type="ChEBI" id="CHEBI:37565"/>
    </ligand>
</feature>
<evidence type="ECO:0000256" key="2">
    <source>
        <dbReference type="ARBA" id="ARBA00007507"/>
    </source>
</evidence>
<keyword evidence="21" id="KW-1185">Reference proteome</keyword>
<keyword evidence="5 16" id="KW-0547">Nucleotide-binding</keyword>
<feature type="binding site" evidence="18">
    <location>
        <position position="39"/>
    </location>
    <ligand>
        <name>Mg(2+)</name>
        <dbReference type="ChEBI" id="CHEBI:18420"/>
    </ligand>
</feature>
<dbReference type="EC" id="3.6.5.2" evidence="3"/>
<dbReference type="GO" id="GO:0016192">
    <property type="term" value="P:vesicle-mediated transport"/>
    <property type="evidence" value="ECO:0007669"/>
    <property type="project" value="UniProtKB-KW"/>
</dbReference>
<evidence type="ECO:0000256" key="19">
    <source>
        <dbReference type="RuleBase" id="RU003926"/>
    </source>
</evidence>
<dbReference type="InterPro" id="IPR027417">
    <property type="entry name" value="P-loop_NTPase"/>
</dbReference>
<proteinExistence type="inferred from homology"/>
<dbReference type="FunFam" id="3.40.50.300:FF:000161">
    <property type="entry name" value="Small COPII coat GTPase"/>
    <property type="match status" value="1"/>
</dbReference>
<feature type="binding site" evidence="17">
    <location>
        <begin position="32"/>
        <end position="39"/>
    </location>
    <ligand>
        <name>GTP</name>
        <dbReference type="ChEBI" id="CHEBI:37565"/>
    </ligand>
</feature>
<feature type="binding site" evidence="16">
    <location>
        <position position="137"/>
    </location>
    <ligand>
        <name>GTP</name>
        <dbReference type="ChEBI" id="CHEBI:37565"/>
    </ligand>
</feature>
<dbReference type="InterPro" id="IPR006689">
    <property type="entry name" value="Small_GTPase_ARF/SAR"/>
</dbReference>
<organism evidence="20 21">
    <name type="scientific">Opisthorchis viverrini</name>
    <name type="common">Southeast Asian liver fluke</name>
    <dbReference type="NCBI Taxonomy" id="6198"/>
    <lineage>
        <taxon>Eukaryota</taxon>
        <taxon>Metazoa</taxon>
        <taxon>Spiralia</taxon>
        <taxon>Lophotrochozoa</taxon>
        <taxon>Platyhelminthes</taxon>
        <taxon>Trematoda</taxon>
        <taxon>Digenea</taxon>
        <taxon>Opisthorchiida</taxon>
        <taxon>Opisthorchiata</taxon>
        <taxon>Opisthorchiidae</taxon>
        <taxon>Opisthorchis</taxon>
    </lineage>
</organism>
<comment type="catalytic activity">
    <reaction evidence="14">
        <text>GTP + H2O = GDP + phosphate + H(+)</text>
        <dbReference type="Rhea" id="RHEA:19669"/>
        <dbReference type="ChEBI" id="CHEBI:15377"/>
        <dbReference type="ChEBI" id="CHEBI:15378"/>
        <dbReference type="ChEBI" id="CHEBI:37565"/>
        <dbReference type="ChEBI" id="CHEBI:43474"/>
        <dbReference type="ChEBI" id="CHEBI:58189"/>
        <dbReference type="EC" id="3.6.5.2"/>
    </reaction>
    <physiologicalReaction direction="left-to-right" evidence="14">
        <dbReference type="Rhea" id="RHEA:19670"/>
    </physiologicalReaction>
</comment>
<keyword evidence="6" id="KW-0378">Hydrolase</keyword>
<dbReference type="EMBL" id="KL596650">
    <property type="protein sequence ID" value="KER31091.1"/>
    <property type="molecule type" value="Genomic_DNA"/>
</dbReference>
<feature type="binding site" evidence="16">
    <location>
        <position position="134"/>
    </location>
    <ligand>
        <name>GTP</name>
        <dbReference type="ChEBI" id="CHEBI:37565"/>
    </ligand>
</feature>
<dbReference type="SUPFAM" id="SSF52540">
    <property type="entry name" value="P-loop containing nucleoside triphosphate hydrolases"/>
    <property type="match status" value="1"/>
</dbReference>
<evidence type="ECO:0000256" key="16">
    <source>
        <dbReference type="PIRSR" id="PIRSR606687-2"/>
    </source>
</evidence>
<dbReference type="GO" id="GO:0005525">
    <property type="term" value="F:GTP binding"/>
    <property type="evidence" value="ECO:0007669"/>
    <property type="project" value="UniProtKB-KW"/>
</dbReference>
<dbReference type="InterPro" id="IPR006687">
    <property type="entry name" value="Small_GTPase_SAR1"/>
</dbReference>
<keyword evidence="7 19" id="KW-0256">Endoplasmic reticulum</keyword>
<dbReference type="KEGG" id="ovi:T265_02549"/>